<evidence type="ECO:0000313" key="2">
    <source>
        <dbReference type="Proteomes" id="UP000188388"/>
    </source>
</evidence>
<protein>
    <submittedName>
        <fullName evidence="1">Uncharacterized protein</fullName>
    </submittedName>
</protein>
<dbReference type="Proteomes" id="UP000188388">
    <property type="component" value="Unassembled WGS sequence"/>
</dbReference>
<reference evidence="2" key="1">
    <citation type="submission" date="2017-01" db="EMBL/GenBank/DDBJ databases">
        <authorList>
            <person name="Brunel B."/>
        </authorList>
    </citation>
    <scope>NUCLEOTIDE SEQUENCE [LARGE SCALE GENOMIC DNA]</scope>
</reference>
<name>A0A1R3V242_9HYPH</name>
<evidence type="ECO:0000313" key="1">
    <source>
        <dbReference type="EMBL" id="SIT53964.1"/>
    </source>
</evidence>
<sequence>MPAYMARCALGRLAESFQDKANLRAQAIFGVFAVLNAVLDQNRVEERRERGVDRTRRFCRVLDLEFARLGPLANDRLKDRHHSLDMRLDDRPVLLHGGDDHVVHAPFRELTLSTLREKGAHLRGARVRD</sequence>
<organism evidence="1 2">
    <name type="scientific">Mesorhizobium prunaredense</name>
    <dbReference type="NCBI Taxonomy" id="1631249"/>
    <lineage>
        <taxon>Bacteria</taxon>
        <taxon>Pseudomonadati</taxon>
        <taxon>Pseudomonadota</taxon>
        <taxon>Alphaproteobacteria</taxon>
        <taxon>Hyphomicrobiales</taxon>
        <taxon>Phyllobacteriaceae</taxon>
        <taxon>Mesorhizobium</taxon>
    </lineage>
</organism>
<dbReference type="AlphaFoldDB" id="A0A1R3V242"/>
<accession>A0A1R3V242</accession>
<gene>
    <name evidence="1" type="ORF">BQ8794_140109</name>
</gene>
<proteinExistence type="predicted"/>
<dbReference type="EMBL" id="FTPD01000006">
    <property type="protein sequence ID" value="SIT53964.1"/>
    <property type="molecule type" value="Genomic_DNA"/>
</dbReference>
<keyword evidence="2" id="KW-1185">Reference proteome</keyword>